<dbReference type="AlphaFoldDB" id="A0A226EQZ9"/>
<dbReference type="EMBL" id="LNIX01000002">
    <property type="protein sequence ID" value="OXA59577.1"/>
    <property type="molecule type" value="Genomic_DNA"/>
</dbReference>
<evidence type="ECO:0000313" key="3">
    <source>
        <dbReference type="EMBL" id="OXA59577.1"/>
    </source>
</evidence>
<gene>
    <name evidence="3" type="ORF">Fcan01_05067</name>
</gene>
<dbReference type="Proteomes" id="UP000198287">
    <property type="component" value="Unassembled WGS sequence"/>
</dbReference>
<proteinExistence type="predicted"/>
<name>A0A226EQZ9_FOLCA</name>
<feature type="transmembrane region" description="Helical" evidence="1">
    <location>
        <begin position="102"/>
        <end position="125"/>
    </location>
</feature>
<feature type="chain" id="PRO_5012511099" evidence="2">
    <location>
        <begin position="18"/>
        <end position="165"/>
    </location>
</feature>
<protein>
    <submittedName>
        <fullName evidence="3">Uncharacterized protein</fullName>
    </submittedName>
</protein>
<keyword evidence="1" id="KW-1133">Transmembrane helix</keyword>
<keyword evidence="4" id="KW-1185">Reference proteome</keyword>
<keyword evidence="2" id="KW-0732">Signal</keyword>
<feature type="signal peptide" evidence="2">
    <location>
        <begin position="1"/>
        <end position="17"/>
    </location>
</feature>
<comment type="caution">
    <text evidence="3">The sequence shown here is derived from an EMBL/GenBank/DDBJ whole genome shotgun (WGS) entry which is preliminary data.</text>
</comment>
<accession>A0A226EQZ9</accession>
<evidence type="ECO:0000256" key="1">
    <source>
        <dbReference type="SAM" id="Phobius"/>
    </source>
</evidence>
<reference evidence="3 4" key="1">
    <citation type="submission" date="2015-12" db="EMBL/GenBank/DDBJ databases">
        <title>The genome of Folsomia candida.</title>
        <authorList>
            <person name="Faddeeva A."/>
            <person name="Derks M.F."/>
            <person name="Anvar Y."/>
            <person name="Smit S."/>
            <person name="Van Straalen N."/>
            <person name="Roelofs D."/>
        </authorList>
    </citation>
    <scope>NUCLEOTIDE SEQUENCE [LARGE SCALE GENOMIC DNA]</scope>
    <source>
        <strain evidence="3 4">VU population</strain>
        <tissue evidence="3">Whole body</tissue>
    </source>
</reference>
<evidence type="ECO:0000256" key="2">
    <source>
        <dbReference type="SAM" id="SignalP"/>
    </source>
</evidence>
<sequence length="165" mass="18383">MLRFYFFVLVVCKFILASKLTSMEKSVNTNLEDLSPASILGIASLNQADIYGGKELNYSRPDGEQAAKNFTSVVPGLIPTNKYWEVVVESGEVAFKYFVSNIALLIAGAFIIVILIGSLVVFLMIKTCSCGRHKTTAFVLHPKGPYFCEYDRVKRNVENLDDIEL</sequence>
<keyword evidence="1" id="KW-0812">Transmembrane</keyword>
<organism evidence="3 4">
    <name type="scientific">Folsomia candida</name>
    <name type="common">Springtail</name>
    <dbReference type="NCBI Taxonomy" id="158441"/>
    <lineage>
        <taxon>Eukaryota</taxon>
        <taxon>Metazoa</taxon>
        <taxon>Ecdysozoa</taxon>
        <taxon>Arthropoda</taxon>
        <taxon>Hexapoda</taxon>
        <taxon>Collembola</taxon>
        <taxon>Entomobryomorpha</taxon>
        <taxon>Isotomoidea</taxon>
        <taxon>Isotomidae</taxon>
        <taxon>Proisotominae</taxon>
        <taxon>Folsomia</taxon>
    </lineage>
</organism>
<evidence type="ECO:0000313" key="4">
    <source>
        <dbReference type="Proteomes" id="UP000198287"/>
    </source>
</evidence>
<keyword evidence="1" id="KW-0472">Membrane</keyword>